<dbReference type="Proteomes" id="UP001203297">
    <property type="component" value="Unassembled WGS sequence"/>
</dbReference>
<reference evidence="2" key="1">
    <citation type="journal article" date="2022" name="New Phytol.">
        <title>Evolutionary transition to the ectomycorrhizal habit in the genomes of a hyperdiverse lineage of mushroom-forming fungi.</title>
        <authorList>
            <person name="Looney B."/>
            <person name="Miyauchi S."/>
            <person name="Morin E."/>
            <person name="Drula E."/>
            <person name="Courty P.E."/>
            <person name="Kohler A."/>
            <person name="Kuo A."/>
            <person name="LaButti K."/>
            <person name="Pangilinan J."/>
            <person name="Lipzen A."/>
            <person name="Riley R."/>
            <person name="Andreopoulos W."/>
            <person name="He G."/>
            <person name="Johnson J."/>
            <person name="Nolan M."/>
            <person name="Tritt A."/>
            <person name="Barry K.W."/>
            <person name="Grigoriev I.V."/>
            <person name="Nagy L.G."/>
            <person name="Hibbett D."/>
            <person name="Henrissat B."/>
            <person name="Matheny P.B."/>
            <person name="Labbe J."/>
            <person name="Martin F.M."/>
        </authorList>
    </citation>
    <scope>NUCLEOTIDE SEQUENCE</scope>
    <source>
        <strain evidence="2">BPL690</strain>
    </source>
</reference>
<gene>
    <name evidence="2" type="ORF">B0F90DRAFT_365059</name>
</gene>
<sequence length="100" mass="11374">MLIKTYNSYLIFMAFPFKVNAADSLPLTIESYLDKRIDVYARHASIVNSSGTGKFHMVDEVATKIIMFLCVFAALGLKVHFYAFSYIYVYSLIPKRVSTS</sequence>
<accession>A0AAD4LUZ7</accession>
<protein>
    <submittedName>
        <fullName evidence="2">Uncharacterized protein</fullName>
    </submittedName>
</protein>
<evidence type="ECO:0000256" key="1">
    <source>
        <dbReference type="SAM" id="Phobius"/>
    </source>
</evidence>
<evidence type="ECO:0000313" key="3">
    <source>
        <dbReference type="Proteomes" id="UP001203297"/>
    </source>
</evidence>
<organism evidence="2 3">
    <name type="scientific">Multifurca ochricompacta</name>
    <dbReference type="NCBI Taxonomy" id="376703"/>
    <lineage>
        <taxon>Eukaryota</taxon>
        <taxon>Fungi</taxon>
        <taxon>Dikarya</taxon>
        <taxon>Basidiomycota</taxon>
        <taxon>Agaricomycotina</taxon>
        <taxon>Agaricomycetes</taxon>
        <taxon>Russulales</taxon>
        <taxon>Russulaceae</taxon>
        <taxon>Multifurca</taxon>
    </lineage>
</organism>
<comment type="caution">
    <text evidence="2">The sequence shown here is derived from an EMBL/GenBank/DDBJ whole genome shotgun (WGS) entry which is preliminary data.</text>
</comment>
<feature type="transmembrane region" description="Helical" evidence="1">
    <location>
        <begin position="65"/>
        <end position="89"/>
    </location>
</feature>
<dbReference type="EMBL" id="WTXG01000151">
    <property type="protein sequence ID" value="KAI0291635.1"/>
    <property type="molecule type" value="Genomic_DNA"/>
</dbReference>
<keyword evidence="1" id="KW-0812">Transmembrane</keyword>
<keyword evidence="1" id="KW-1133">Transmembrane helix</keyword>
<keyword evidence="3" id="KW-1185">Reference proteome</keyword>
<name>A0AAD4LUZ7_9AGAM</name>
<proteinExistence type="predicted"/>
<keyword evidence="1" id="KW-0472">Membrane</keyword>
<dbReference type="AlphaFoldDB" id="A0AAD4LUZ7"/>
<evidence type="ECO:0000313" key="2">
    <source>
        <dbReference type="EMBL" id="KAI0291635.1"/>
    </source>
</evidence>